<evidence type="ECO:0000313" key="1">
    <source>
        <dbReference type="EMBL" id="VDL70472.1"/>
    </source>
</evidence>
<dbReference type="Proteomes" id="UP000271162">
    <property type="component" value="Unassembled WGS sequence"/>
</dbReference>
<dbReference type="EMBL" id="UYSL01019838">
    <property type="protein sequence ID" value="VDL70472.1"/>
    <property type="molecule type" value="Genomic_DNA"/>
</dbReference>
<organism evidence="3">
    <name type="scientific">Nippostrongylus brasiliensis</name>
    <name type="common">Rat hookworm</name>
    <dbReference type="NCBI Taxonomy" id="27835"/>
    <lineage>
        <taxon>Eukaryota</taxon>
        <taxon>Metazoa</taxon>
        <taxon>Ecdysozoa</taxon>
        <taxon>Nematoda</taxon>
        <taxon>Chromadorea</taxon>
        <taxon>Rhabditida</taxon>
        <taxon>Rhabditina</taxon>
        <taxon>Rhabditomorpha</taxon>
        <taxon>Strongyloidea</taxon>
        <taxon>Heligmosomidae</taxon>
        <taxon>Nippostrongylus</taxon>
    </lineage>
</organism>
<sequence>MVVVAGDLNGHVSISKVDSNAMRFRLRNTKRGRWYEHVLRACYDTVCKMGPTLDVPGTRMASENWQSGPCFKAGKTLKKKKKKKKKRSR</sequence>
<gene>
    <name evidence="1" type="ORF">NBR_LOCUS6883</name>
</gene>
<dbReference type="WBParaSite" id="NBR_0000688201-mRNA-1">
    <property type="protein sequence ID" value="NBR_0000688201-mRNA-1"/>
    <property type="gene ID" value="NBR_0000688201"/>
</dbReference>
<proteinExistence type="predicted"/>
<reference evidence="1 2" key="2">
    <citation type="submission" date="2018-11" db="EMBL/GenBank/DDBJ databases">
        <authorList>
            <consortium name="Pathogen Informatics"/>
        </authorList>
    </citation>
    <scope>NUCLEOTIDE SEQUENCE [LARGE SCALE GENOMIC DNA]</scope>
</reference>
<keyword evidence="2" id="KW-1185">Reference proteome</keyword>
<name>A0A0N4XVN9_NIPBR</name>
<evidence type="ECO:0000313" key="2">
    <source>
        <dbReference type="Proteomes" id="UP000271162"/>
    </source>
</evidence>
<dbReference type="AlphaFoldDB" id="A0A0N4XVN9"/>
<evidence type="ECO:0000313" key="3">
    <source>
        <dbReference type="WBParaSite" id="NBR_0000688201-mRNA-1"/>
    </source>
</evidence>
<reference evidence="3" key="1">
    <citation type="submission" date="2017-02" db="UniProtKB">
        <authorList>
            <consortium name="WormBaseParasite"/>
        </authorList>
    </citation>
    <scope>IDENTIFICATION</scope>
</reference>
<protein>
    <submittedName>
        <fullName evidence="3">Craniofacial development protein 2</fullName>
    </submittedName>
</protein>
<accession>A0A0N4XVN9</accession>